<dbReference type="EMBL" id="CP106753">
    <property type="protein sequence ID" value="UXY16680.1"/>
    <property type="molecule type" value="Genomic_DNA"/>
</dbReference>
<keyword evidence="3" id="KW-1185">Reference proteome</keyword>
<feature type="transmembrane region" description="Helical" evidence="1">
    <location>
        <begin position="21"/>
        <end position="42"/>
    </location>
</feature>
<evidence type="ECO:0000313" key="2">
    <source>
        <dbReference type="EMBL" id="UXY16680.1"/>
    </source>
</evidence>
<dbReference type="Proteomes" id="UP001061302">
    <property type="component" value="Chromosome"/>
</dbReference>
<protein>
    <submittedName>
        <fullName evidence="2">Uncharacterized protein</fullName>
    </submittedName>
</protein>
<evidence type="ECO:0000313" key="3">
    <source>
        <dbReference type="Proteomes" id="UP001061302"/>
    </source>
</evidence>
<evidence type="ECO:0000256" key="1">
    <source>
        <dbReference type="SAM" id="Phobius"/>
    </source>
</evidence>
<keyword evidence="1" id="KW-0812">Transmembrane</keyword>
<accession>A0ABY6DQN1</accession>
<organism evidence="2 3">
    <name type="scientific">Chitiniphilus purpureus</name>
    <dbReference type="NCBI Taxonomy" id="2981137"/>
    <lineage>
        <taxon>Bacteria</taxon>
        <taxon>Pseudomonadati</taxon>
        <taxon>Pseudomonadota</taxon>
        <taxon>Betaproteobacteria</taxon>
        <taxon>Neisseriales</taxon>
        <taxon>Chitinibacteraceae</taxon>
        <taxon>Chitiniphilus</taxon>
    </lineage>
</organism>
<keyword evidence="1" id="KW-0472">Membrane</keyword>
<sequence>MVVTLASVFAPRSPWANPLELFVFALILSYPVGLASALAAGVTHALVATRLRPALAVPVICITAVVAMAVPVSLIGRPEVIFRSWDYFLGFVMPPVLGAAALASVLLYRQQSSDRTA</sequence>
<name>A0ABY6DQN1_9NEIS</name>
<dbReference type="RefSeq" id="WP_263126064.1">
    <property type="nucleotide sequence ID" value="NZ_CP106753.1"/>
</dbReference>
<keyword evidence="1" id="KW-1133">Transmembrane helix</keyword>
<feature type="transmembrane region" description="Helical" evidence="1">
    <location>
        <begin position="54"/>
        <end position="75"/>
    </location>
</feature>
<reference evidence="2" key="1">
    <citation type="submission" date="2022-10" db="EMBL/GenBank/DDBJ databases">
        <title>Chitiniphilus purpureus sp. nov., a novel chitin-degrading bacterium isolated from crawfish pond sediment.</title>
        <authorList>
            <person name="Li K."/>
        </authorList>
    </citation>
    <scope>NUCLEOTIDE SEQUENCE</scope>
    <source>
        <strain evidence="2">CD1</strain>
    </source>
</reference>
<feature type="transmembrane region" description="Helical" evidence="1">
    <location>
        <begin position="87"/>
        <end position="108"/>
    </location>
</feature>
<proteinExistence type="predicted"/>
<gene>
    <name evidence="2" type="ORF">N8I74_06575</name>
</gene>